<dbReference type="AlphaFoldDB" id="A0A4Z2GNS0"/>
<accession>A0A4Z2GNS0</accession>
<gene>
    <name evidence="1" type="ORF">EYF80_034876</name>
</gene>
<evidence type="ECO:0000313" key="1">
    <source>
        <dbReference type="EMBL" id="TNN54931.1"/>
    </source>
</evidence>
<name>A0A4Z2GNS0_9TELE</name>
<dbReference type="EMBL" id="SRLO01000471">
    <property type="protein sequence ID" value="TNN54931.1"/>
    <property type="molecule type" value="Genomic_DNA"/>
</dbReference>
<evidence type="ECO:0000313" key="2">
    <source>
        <dbReference type="Proteomes" id="UP000314294"/>
    </source>
</evidence>
<proteinExistence type="predicted"/>
<dbReference type="Proteomes" id="UP000314294">
    <property type="component" value="Unassembled WGS sequence"/>
</dbReference>
<reference evidence="1 2" key="1">
    <citation type="submission" date="2019-03" db="EMBL/GenBank/DDBJ databases">
        <title>First draft genome of Liparis tanakae, snailfish: a comprehensive survey of snailfish specific genes.</title>
        <authorList>
            <person name="Kim W."/>
            <person name="Song I."/>
            <person name="Jeong J.-H."/>
            <person name="Kim D."/>
            <person name="Kim S."/>
            <person name="Ryu S."/>
            <person name="Song J.Y."/>
            <person name="Lee S.K."/>
        </authorList>
    </citation>
    <scope>NUCLEOTIDE SEQUENCE [LARGE SCALE GENOMIC DNA]</scope>
    <source>
        <tissue evidence="1">Muscle</tissue>
    </source>
</reference>
<sequence>MQNNHIQTHKDYKEAQKDHKGTQINYNEAQNDTKQHQCVVVVSLRVCQCGTARDTGTCLRPGAPCFVIPRCWSTRIDVTLTSVLHLDYPDALGGSEDVHHGVEGLDGGDPLGGRAHVLPVDDDVHVGQVLPSGHVQHSDPAASGRGRQRVALIQVVQNVAVASGPAPPDQLVPGDPNVLDVQVRVCEESLWPVVVSSSGLPSPEPPAAVQSSISGLLRNLHHLVVVASDGENPAVPRVRHVRDGVFGYSVQAPGVDGGQAHPEVAAPAQLLVLDLDEEDLPGLQRVFAETHSVGEALHARGLGSRDVQSDVGAVDRVEFHELVPRLCDVKSR</sequence>
<protein>
    <submittedName>
        <fullName evidence="1">Uncharacterized protein</fullName>
    </submittedName>
</protein>
<keyword evidence="2" id="KW-1185">Reference proteome</keyword>
<organism evidence="1 2">
    <name type="scientific">Liparis tanakae</name>
    <name type="common">Tanaka's snailfish</name>
    <dbReference type="NCBI Taxonomy" id="230148"/>
    <lineage>
        <taxon>Eukaryota</taxon>
        <taxon>Metazoa</taxon>
        <taxon>Chordata</taxon>
        <taxon>Craniata</taxon>
        <taxon>Vertebrata</taxon>
        <taxon>Euteleostomi</taxon>
        <taxon>Actinopterygii</taxon>
        <taxon>Neopterygii</taxon>
        <taxon>Teleostei</taxon>
        <taxon>Neoteleostei</taxon>
        <taxon>Acanthomorphata</taxon>
        <taxon>Eupercaria</taxon>
        <taxon>Perciformes</taxon>
        <taxon>Cottioidei</taxon>
        <taxon>Cottales</taxon>
        <taxon>Liparidae</taxon>
        <taxon>Liparis</taxon>
    </lineage>
</organism>
<comment type="caution">
    <text evidence="1">The sequence shown here is derived from an EMBL/GenBank/DDBJ whole genome shotgun (WGS) entry which is preliminary data.</text>
</comment>